<name>A0A8S1TKY1_PAROT</name>
<evidence type="ECO:0000313" key="1">
    <source>
        <dbReference type="EMBL" id="CAD8152414.1"/>
    </source>
</evidence>
<dbReference type="EMBL" id="CAJJDP010000026">
    <property type="protein sequence ID" value="CAD8152414.1"/>
    <property type="molecule type" value="Genomic_DNA"/>
</dbReference>
<sequence length="85" mass="10057">MSFKQQWQCIISRVNHVFSIVQLVSFNTSYKVIELLLLDKPQLQRITQLKPSQKIYSSQIISNQNQSYFSTIKSKVRTQKNMKFT</sequence>
<dbReference type="AlphaFoldDB" id="A0A8S1TKY1"/>
<proteinExistence type="predicted"/>
<gene>
    <name evidence="1" type="ORF">POCTA_138.1.T0260252</name>
</gene>
<comment type="caution">
    <text evidence="1">The sequence shown here is derived from an EMBL/GenBank/DDBJ whole genome shotgun (WGS) entry which is preliminary data.</text>
</comment>
<accession>A0A8S1TKY1</accession>
<dbReference type="Proteomes" id="UP000683925">
    <property type="component" value="Unassembled WGS sequence"/>
</dbReference>
<protein>
    <submittedName>
        <fullName evidence="1">Uncharacterized protein</fullName>
    </submittedName>
</protein>
<organism evidence="1 2">
    <name type="scientific">Paramecium octaurelia</name>
    <dbReference type="NCBI Taxonomy" id="43137"/>
    <lineage>
        <taxon>Eukaryota</taxon>
        <taxon>Sar</taxon>
        <taxon>Alveolata</taxon>
        <taxon>Ciliophora</taxon>
        <taxon>Intramacronucleata</taxon>
        <taxon>Oligohymenophorea</taxon>
        <taxon>Peniculida</taxon>
        <taxon>Parameciidae</taxon>
        <taxon>Paramecium</taxon>
    </lineage>
</organism>
<evidence type="ECO:0000313" key="2">
    <source>
        <dbReference type="Proteomes" id="UP000683925"/>
    </source>
</evidence>
<keyword evidence="2" id="KW-1185">Reference proteome</keyword>
<reference evidence="1" key="1">
    <citation type="submission" date="2021-01" db="EMBL/GenBank/DDBJ databases">
        <authorList>
            <consortium name="Genoscope - CEA"/>
            <person name="William W."/>
        </authorList>
    </citation>
    <scope>NUCLEOTIDE SEQUENCE</scope>
</reference>